<evidence type="ECO:0000313" key="1">
    <source>
        <dbReference type="EMBL" id="TLD91986.1"/>
    </source>
</evidence>
<reference evidence="1 2" key="1">
    <citation type="journal article" date="2014" name="Genome Announc.">
        <title>Draft genome sequences of eight enterohepatic helicobacter species isolated from both laboratory and wild rodents.</title>
        <authorList>
            <person name="Sheh A."/>
            <person name="Shen Z."/>
            <person name="Fox J.G."/>
        </authorList>
    </citation>
    <scope>NUCLEOTIDE SEQUENCE [LARGE SCALE GENOMIC DNA]</scope>
    <source>
        <strain evidence="1 2">MIT 97-6194</strain>
    </source>
</reference>
<gene>
    <name evidence="1" type="ORF">LS64_011030</name>
</gene>
<dbReference type="AlphaFoldDB" id="A0A347VXC2"/>
<keyword evidence="2" id="KW-1185">Reference proteome</keyword>
<name>A0A347VXC2_9HELI</name>
<organism evidence="1 2">
    <name type="scientific">Helicobacter saguini</name>
    <dbReference type="NCBI Taxonomy" id="1548018"/>
    <lineage>
        <taxon>Bacteria</taxon>
        <taxon>Pseudomonadati</taxon>
        <taxon>Campylobacterota</taxon>
        <taxon>Epsilonproteobacteria</taxon>
        <taxon>Campylobacterales</taxon>
        <taxon>Helicobacteraceae</taxon>
        <taxon>Helicobacter</taxon>
    </lineage>
</organism>
<dbReference type="Proteomes" id="UP000029714">
    <property type="component" value="Unassembled WGS sequence"/>
</dbReference>
<dbReference type="SUPFAM" id="SSF56925">
    <property type="entry name" value="OMPA-like"/>
    <property type="match status" value="1"/>
</dbReference>
<protein>
    <submittedName>
        <fullName evidence="1">Outer membrane beta-barrel protein</fullName>
    </submittedName>
</protein>
<dbReference type="Gene3D" id="2.40.160.20">
    <property type="match status" value="1"/>
</dbReference>
<dbReference type="EMBL" id="JRMP02000025">
    <property type="protein sequence ID" value="TLD91986.1"/>
    <property type="molecule type" value="Genomic_DNA"/>
</dbReference>
<reference evidence="1 2" key="2">
    <citation type="journal article" date="2016" name="Infect. Immun.">
        <title>Helicobacter saguini, a Novel Helicobacter Isolated from Cotton-Top Tamarins with Ulcerative Colitis, Has Proinflammatory Properties and Induces Typhlocolitis and Dysplasia in Gnotobiotic IL-10-/- Mice.</title>
        <authorList>
            <person name="Shen Z."/>
            <person name="Mannion A."/>
            <person name="Whary M.T."/>
            <person name="Muthupalani S."/>
            <person name="Sheh A."/>
            <person name="Feng Y."/>
            <person name="Gong G."/>
            <person name="Vandamme P."/>
            <person name="Holcombe H.R."/>
            <person name="Paster B.J."/>
            <person name="Fox J.G."/>
        </authorList>
    </citation>
    <scope>NUCLEOTIDE SEQUENCE [LARGE SCALE GENOMIC DNA]</scope>
    <source>
        <strain evidence="1 2">MIT 97-6194</strain>
    </source>
</reference>
<accession>A0A347VXC2</accession>
<dbReference type="InterPro" id="IPR002718">
    <property type="entry name" value="OMP_Helicobacter"/>
</dbReference>
<dbReference type="OrthoDB" id="5323004at2"/>
<dbReference type="Pfam" id="PF01856">
    <property type="entry name" value="HP_OMP"/>
    <property type="match status" value="1"/>
</dbReference>
<sequence>MILNFKDLNMIRKRLYIGLLSLLATDILLAATREYGEDAYTEQKTKRYSFEIPAELLFTTSNFSVLGKSGFTLGVRVGGSFVDANYRGAIYKPASVVEYQLEMTAPGSENGYMGGIDIGYRLYIGDNWGLRGHLDYNFSYTNGYKRGQGFSTNNPIITTAEVSRFGHLITLNLDLFWNYGAFGIYVGLGVGYEGYTFTSKNTSRYAFQHTGTHPLDGSDTLMGSFQGGVALPLNFGISFDINQHNQISLGAKLPILAQKYNYTQSVSGTSSSALYNPTFSGEIPSFRNYIVELGYTFTF</sequence>
<proteinExistence type="predicted"/>
<dbReference type="InterPro" id="IPR011250">
    <property type="entry name" value="OMP/PagP_B-barrel"/>
</dbReference>
<evidence type="ECO:0000313" key="2">
    <source>
        <dbReference type="Proteomes" id="UP000029714"/>
    </source>
</evidence>
<comment type="caution">
    <text evidence="1">The sequence shown here is derived from an EMBL/GenBank/DDBJ whole genome shotgun (WGS) entry which is preliminary data.</text>
</comment>